<organism evidence="2 3">
    <name type="scientific">Eumeta variegata</name>
    <name type="common">Bagworm moth</name>
    <name type="synonym">Eumeta japonica</name>
    <dbReference type="NCBI Taxonomy" id="151549"/>
    <lineage>
        <taxon>Eukaryota</taxon>
        <taxon>Metazoa</taxon>
        <taxon>Ecdysozoa</taxon>
        <taxon>Arthropoda</taxon>
        <taxon>Hexapoda</taxon>
        <taxon>Insecta</taxon>
        <taxon>Pterygota</taxon>
        <taxon>Neoptera</taxon>
        <taxon>Endopterygota</taxon>
        <taxon>Lepidoptera</taxon>
        <taxon>Glossata</taxon>
        <taxon>Ditrysia</taxon>
        <taxon>Tineoidea</taxon>
        <taxon>Psychidae</taxon>
        <taxon>Oiketicinae</taxon>
        <taxon>Eumeta</taxon>
    </lineage>
</organism>
<dbReference type="EMBL" id="BGZK01003902">
    <property type="protein sequence ID" value="GBP05432.1"/>
    <property type="molecule type" value="Genomic_DNA"/>
</dbReference>
<dbReference type="Proteomes" id="UP000299102">
    <property type="component" value="Unassembled WGS sequence"/>
</dbReference>
<proteinExistence type="predicted"/>
<protein>
    <submittedName>
        <fullName evidence="2">Uncharacterized protein</fullName>
    </submittedName>
</protein>
<evidence type="ECO:0000313" key="3">
    <source>
        <dbReference type="Proteomes" id="UP000299102"/>
    </source>
</evidence>
<name>A0A4C1STH1_EUMVA</name>
<feature type="compositionally biased region" description="Polar residues" evidence="1">
    <location>
        <begin position="73"/>
        <end position="91"/>
    </location>
</feature>
<sequence length="97" mass="11153">MSITIANSRRPFITHTMRVRRTRPLRNTSLLRPDDSAGNGCSDDVPMSVVSRRWVPQHRRSTHQQKNVDSHIHQSVTSIKTSDAFPTTSRDMQIRTK</sequence>
<feature type="region of interest" description="Disordered" evidence="1">
    <location>
        <begin position="57"/>
        <end position="97"/>
    </location>
</feature>
<feature type="region of interest" description="Disordered" evidence="1">
    <location>
        <begin position="23"/>
        <end position="45"/>
    </location>
</feature>
<keyword evidence="3" id="KW-1185">Reference proteome</keyword>
<gene>
    <name evidence="2" type="ORF">EVAR_99135_1</name>
</gene>
<reference evidence="2 3" key="1">
    <citation type="journal article" date="2019" name="Commun. Biol.">
        <title>The bagworm genome reveals a unique fibroin gene that provides high tensile strength.</title>
        <authorList>
            <person name="Kono N."/>
            <person name="Nakamura H."/>
            <person name="Ohtoshi R."/>
            <person name="Tomita M."/>
            <person name="Numata K."/>
            <person name="Arakawa K."/>
        </authorList>
    </citation>
    <scope>NUCLEOTIDE SEQUENCE [LARGE SCALE GENOMIC DNA]</scope>
</reference>
<dbReference type="AlphaFoldDB" id="A0A4C1STH1"/>
<evidence type="ECO:0000313" key="2">
    <source>
        <dbReference type="EMBL" id="GBP05432.1"/>
    </source>
</evidence>
<accession>A0A4C1STH1</accession>
<evidence type="ECO:0000256" key="1">
    <source>
        <dbReference type="SAM" id="MobiDB-lite"/>
    </source>
</evidence>
<comment type="caution">
    <text evidence="2">The sequence shown here is derived from an EMBL/GenBank/DDBJ whole genome shotgun (WGS) entry which is preliminary data.</text>
</comment>